<dbReference type="EMBL" id="ML977768">
    <property type="protein sequence ID" value="KAF1992848.1"/>
    <property type="molecule type" value="Genomic_DNA"/>
</dbReference>
<keyword evidence="2" id="KW-1185">Reference proteome</keyword>
<evidence type="ECO:0000313" key="2">
    <source>
        <dbReference type="Proteomes" id="UP000799779"/>
    </source>
</evidence>
<dbReference type="Proteomes" id="UP000799779">
    <property type="component" value="Unassembled WGS sequence"/>
</dbReference>
<accession>A0A6A5VVW6</accession>
<reference evidence="1" key="1">
    <citation type="journal article" date="2020" name="Stud. Mycol.">
        <title>101 Dothideomycetes genomes: a test case for predicting lifestyles and emergence of pathogens.</title>
        <authorList>
            <person name="Haridas S."/>
            <person name="Albert R."/>
            <person name="Binder M."/>
            <person name="Bloem J."/>
            <person name="Labutti K."/>
            <person name="Salamov A."/>
            <person name="Andreopoulos B."/>
            <person name="Baker S."/>
            <person name="Barry K."/>
            <person name="Bills G."/>
            <person name="Bluhm B."/>
            <person name="Cannon C."/>
            <person name="Castanera R."/>
            <person name="Culley D."/>
            <person name="Daum C."/>
            <person name="Ezra D."/>
            <person name="Gonzalez J."/>
            <person name="Henrissat B."/>
            <person name="Kuo A."/>
            <person name="Liang C."/>
            <person name="Lipzen A."/>
            <person name="Lutzoni F."/>
            <person name="Magnuson J."/>
            <person name="Mondo S."/>
            <person name="Nolan M."/>
            <person name="Ohm R."/>
            <person name="Pangilinan J."/>
            <person name="Park H.-J."/>
            <person name="Ramirez L."/>
            <person name="Alfaro M."/>
            <person name="Sun H."/>
            <person name="Tritt A."/>
            <person name="Yoshinaga Y."/>
            <person name="Zwiers L.-H."/>
            <person name="Turgeon B."/>
            <person name="Goodwin S."/>
            <person name="Spatafora J."/>
            <person name="Crous P."/>
            <person name="Grigoriev I."/>
        </authorList>
    </citation>
    <scope>NUCLEOTIDE SEQUENCE</scope>
    <source>
        <strain evidence="1">CBS 123094</strain>
    </source>
</reference>
<name>A0A6A5VVW6_9PLEO</name>
<organism evidence="1 2">
    <name type="scientific">Amniculicola lignicola CBS 123094</name>
    <dbReference type="NCBI Taxonomy" id="1392246"/>
    <lineage>
        <taxon>Eukaryota</taxon>
        <taxon>Fungi</taxon>
        <taxon>Dikarya</taxon>
        <taxon>Ascomycota</taxon>
        <taxon>Pezizomycotina</taxon>
        <taxon>Dothideomycetes</taxon>
        <taxon>Pleosporomycetidae</taxon>
        <taxon>Pleosporales</taxon>
        <taxon>Amniculicolaceae</taxon>
        <taxon>Amniculicola</taxon>
    </lineage>
</organism>
<evidence type="ECO:0000313" key="1">
    <source>
        <dbReference type="EMBL" id="KAF1992848.1"/>
    </source>
</evidence>
<sequence length="252" mass="28236">MTWILEQEVHILRHELATNVLIQAFVYVKSSQKLVGFQGTGYIVTPDFARHSLLPPFRNPAPSDEDDQANYRHPVVTLVRLYFMSSDIARNIFLHQDKQFPETLLSLLRYISATLARHKQLLNTLQTDSNGGYAATTNFLSPARSLNKVPEHGPNLGQLDPPALNRWSPGHEPYICGKKFAAHLRMKKPLTPLDIKLMSMESVIIGLQSGIEMPEKAFARLPKATVDTICMPNNGTAMSNAQERCEEGMGLK</sequence>
<dbReference type="AlphaFoldDB" id="A0A6A5VVW6"/>
<proteinExistence type="predicted"/>
<protein>
    <submittedName>
        <fullName evidence="1">Uncharacterized protein</fullName>
    </submittedName>
</protein>
<gene>
    <name evidence="1" type="ORF">P154DRAFT_583386</name>
</gene>